<dbReference type="AlphaFoldDB" id="A0A7E4VXT3"/>
<name>A0A7E4VXT3_PANRE</name>
<dbReference type="WBParaSite" id="Pan_g4913.t1">
    <property type="protein sequence ID" value="Pan_g4913.t1"/>
    <property type="gene ID" value="Pan_g4913"/>
</dbReference>
<sequence>MARPEHEEQLLSAGMSGSLQLGLPRAYIPQCMMVIIITRRIRSIQAALTVSPHRNHLPNDTLSLRRCRSYVVIVSFV</sequence>
<evidence type="ECO:0000313" key="1">
    <source>
        <dbReference type="Proteomes" id="UP000492821"/>
    </source>
</evidence>
<evidence type="ECO:0000313" key="2">
    <source>
        <dbReference type="WBParaSite" id="Pan_g4913.t1"/>
    </source>
</evidence>
<dbReference type="Proteomes" id="UP000492821">
    <property type="component" value="Unassembled WGS sequence"/>
</dbReference>
<keyword evidence="1" id="KW-1185">Reference proteome</keyword>
<organism evidence="1 2">
    <name type="scientific">Panagrellus redivivus</name>
    <name type="common">Microworm</name>
    <dbReference type="NCBI Taxonomy" id="6233"/>
    <lineage>
        <taxon>Eukaryota</taxon>
        <taxon>Metazoa</taxon>
        <taxon>Ecdysozoa</taxon>
        <taxon>Nematoda</taxon>
        <taxon>Chromadorea</taxon>
        <taxon>Rhabditida</taxon>
        <taxon>Tylenchina</taxon>
        <taxon>Panagrolaimomorpha</taxon>
        <taxon>Panagrolaimoidea</taxon>
        <taxon>Panagrolaimidae</taxon>
        <taxon>Panagrellus</taxon>
    </lineage>
</organism>
<proteinExistence type="predicted"/>
<accession>A0A7E4VXT3</accession>
<protein>
    <submittedName>
        <fullName evidence="2">Uncharacterized protein</fullName>
    </submittedName>
</protein>
<reference evidence="1" key="1">
    <citation type="journal article" date="2013" name="Genetics">
        <title>The draft genome and transcriptome of Panagrellus redivivus are shaped by the harsh demands of a free-living lifestyle.</title>
        <authorList>
            <person name="Srinivasan J."/>
            <person name="Dillman A.R."/>
            <person name="Macchietto M.G."/>
            <person name="Heikkinen L."/>
            <person name="Lakso M."/>
            <person name="Fracchia K.M."/>
            <person name="Antoshechkin I."/>
            <person name="Mortazavi A."/>
            <person name="Wong G."/>
            <person name="Sternberg P.W."/>
        </authorList>
    </citation>
    <scope>NUCLEOTIDE SEQUENCE [LARGE SCALE GENOMIC DNA]</scope>
    <source>
        <strain evidence="1">MT8872</strain>
    </source>
</reference>
<reference evidence="2" key="2">
    <citation type="submission" date="2020-10" db="UniProtKB">
        <authorList>
            <consortium name="WormBaseParasite"/>
        </authorList>
    </citation>
    <scope>IDENTIFICATION</scope>
</reference>